<feature type="chain" id="PRO_5010524313" description="Outer membrane protein beta-barrel domain-containing protein" evidence="1">
    <location>
        <begin position="24"/>
        <end position="312"/>
    </location>
</feature>
<gene>
    <name evidence="2" type="ORF">SAMN05660293_00403</name>
</gene>
<keyword evidence="3" id="KW-1185">Reference proteome</keyword>
<accession>A0A1T5BJJ3</accession>
<reference evidence="3" key="1">
    <citation type="submission" date="2017-02" db="EMBL/GenBank/DDBJ databases">
        <authorList>
            <person name="Varghese N."/>
            <person name="Submissions S."/>
        </authorList>
    </citation>
    <scope>NUCLEOTIDE SEQUENCE [LARGE SCALE GENOMIC DNA]</scope>
    <source>
        <strain evidence="3">DSM 22270</strain>
    </source>
</reference>
<dbReference type="Proteomes" id="UP000190897">
    <property type="component" value="Unassembled WGS sequence"/>
</dbReference>
<dbReference type="STRING" id="651661.SAMN05660293_00403"/>
<dbReference type="AlphaFoldDB" id="A0A1T5BJJ3"/>
<name>A0A1T5BJJ3_9BACT</name>
<proteinExistence type="predicted"/>
<protein>
    <recommendedName>
        <fullName evidence="4">Outer membrane protein beta-barrel domain-containing protein</fullName>
    </recommendedName>
</protein>
<dbReference type="RefSeq" id="WP_141110164.1">
    <property type="nucleotide sequence ID" value="NZ_FUZA01000001.1"/>
</dbReference>
<evidence type="ECO:0000256" key="1">
    <source>
        <dbReference type="SAM" id="SignalP"/>
    </source>
</evidence>
<sequence length="312" mass="33374">MHNRLPRHIILLLLILICGNSIAQTPVRKPDKIFKIDQTTIEVLIEEVNKTDIAYKKLSDPKGPLYAIPKKDVWKIVWNNGDIEEITPPVTATAKARKPTDLIVSKKKEEEKFWEKSGLYAGARIGAGLSFMPKSNGLIEGTELAYSGGIAVGLHKKALGIQVQALYTQVGFGVSVPVGSTDEVTSIKGMQSQLLVPLTVITSQKAGPIRIGVSVGAFGVMQAGAGGLKISDASGSSTMKNCDTCSDKGLGFGVTGGIGLTILEGPRHAVFINADWYYNLGENKDYRPGETSVNTHLGLLSAGVLLHFPGKH</sequence>
<evidence type="ECO:0008006" key="4">
    <source>
        <dbReference type="Google" id="ProtNLM"/>
    </source>
</evidence>
<evidence type="ECO:0000313" key="3">
    <source>
        <dbReference type="Proteomes" id="UP000190897"/>
    </source>
</evidence>
<organism evidence="2 3">
    <name type="scientific">Dyadobacter psychrophilus</name>
    <dbReference type="NCBI Taxonomy" id="651661"/>
    <lineage>
        <taxon>Bacteria</taxon>
        <taxon>Pseudomonadati</taxon>
        <taxon>Bacteroidota</taxon>
        <taxon>Cytophagia</taxon>
        <taxon>Cytophagales</taxon>
        <taxon>Spirosomataceae</taxon>
        <taxon>Dyadobacter</taxon>
    </lineage>
</organism>
<dbReference type="OrthoDB" id="1427164at2"/>
<dbReference type="EMBL" id="FUZA01000001">
    <property type="protein sequence ID" value="SKB47418.1"/>
    <property type="molecule type" value="Genomic_DNA"/>
</dbReference>
<feature type="signal peptide" evidence="1">
    <location>
        <begin position="1"/>
        <end position="23"/>
    </location>
</feature>
<evidence type="ECO:0000313" key="2">
    <source>
        <dbReference type="EMBL" id="SKB47418.1"/>
    </source>
</evidence>
<keyword evidence="1" id="KW-0732">Signal</keyword>